<protein>
    <submittedName>
        <fullName evidence="2">Uncharacterized protein</fullName>
    </submittedName>
</protein>
<feature type="compositionally biased region" description="Basic and acidic residues" evidence="1">
    <location>
        <begin position="21"/>
        <end position="43"/>
    </location>
</feature>
<feature type="region of interest" description="Disordered" evidence="1">
    <location>
        <begin position="434"/>
        <end position="476"/>
    </location>
</feature>
<organism evidence="2 3">
    <name type="scientific">Prorocentrum cordatum</name>
    <dbReference type="NCBI Taxonomy" id="2364126"/>
    <lineage>
        <taxon>Eukaryota</taxon>
        <taxon>Sar</taxon>
        <taxon>Alveolata</taxon>
        <taxon>Dinophyceae</taxon>
        <taxon>Prorocentrales</taxon>
        <taxon>Prorocentraceae</taxon>
        <taxon>Prorocentrum</taxon>
    </lineage>
</organism>
<name>A0ABN9PS37_9DINO</name>
<dbReference type="PANTHER" id="PTHR31027:SF2">
    <property type="entry name" value="LEBERCILIN DOMAIN-CONTAINING PROTEIN"/>
    <property type="match status" value="1"/>
</dbReference>
<feature type="region of interest" description="Disordered" evidence="1">
    <location>
        <begin position="362"/>
        <end position="386"/>
    </location>
</feature>
<accession>A0ABN9PS37</accession>
<feature type="region of interest" description="Disordered" evidence="1">
    <location>
        <begin position="270"/>
        <end position="301"/>
    </location>
</feature>
<gene>
    <name evidence="2" type="ORF">PCOR1329_LOCUS5462</name>
</gene>
<dbReference type="EMBL" id="CAUYUJ010001440">
    <property type="protein sequence ID" value="CAK0795959.1"/>
    <property type="molecule type" value="Genomic_DNA"/>
</dbReference>
<reference evidence="2" key="1">
    <citation type="submission" date="2023-10" db="EMBL/GenBank/DDBJ databases">
        <authorList>
            <person name="Chen Y."/>
            <person name="Shah S."/>
            <person name="Dougan E. K."/>
            <person name="Thang M."/>
            <person name="Chan C."/>
        </authorList>
    </citation>
    <scope>NUCLEOTIDE SEQUENCE [LARGE SCALE GENOMIC DNA]</scope>
</reference>
<dbReference type="PANTHER" id="PTHR31027">
    <property type="entry name" value="NUCLEAR SEGREGATION PROTEIN BFR1"/>
    <property type="match status" value="1"/>
</dbReference>
<proteinExistence type="predicted"/>
<keyword evidence="3" id="KW-1185">Reference proteome</keyword>
<dbReference type="InterPro" id="IPR039604">
    <property type="entry name" value="Bfr1"/>
</dbReference>
<feature type="compositionally biased region" description="Basic residues" evidence="1">
    <location>
        <begin position="367"/>
        <end position="376"/>
    </location>
</feature>
<feature type="region of interest" description="Disordered" evidence="1">
    <location>
        <begin position="330"/>
        <end position="349"/>
    </location>
</feature>
<comment type="caution">
    <text evidence="2">The sequence shown here is derived from an EMBL/GenBank/DDBJ whole genome shotgun (WGS) entry which is preliminary data.</text>
</comment>
<feature type="compositionally biased region" description="Basic and acidic residues" evidence="1">
    <location>
        <begin position="334"/>
        <end position="345"/>
    </location>
</feature>
<feature type="compositionally biased region" description="Basic and acidic residues" evidence="1">
    <location>
        <begin position="452"/>
        <end position="462"/>
    </location>
</feature>
<sequence>MAPKAEPKAEAKAKAKAKPKAKAEPKDEEEHIPKPDREAMEKKMEDITKAIDDLKAKKDKLSEKIKSGSGVKDEFFRQKSEISAKIAGFKEKIDALHAQKDELQKGVAEKKGEKTQMVQDMKKMKASIGYKTEEEMDNRMRQIEYRLQTETIPLKEEKDLLKEIQELKRNRPKVAQVNKMEEGLNSFDAGGGVKETLSTINEQIRNWMQEKAKVLEERKKLEEEYDGKVGDNSLYEERNKLNEKIREKQEERNKVRDAFREEERKFREMLNKKKQEQQERYAAEREARQKEWEDRNRQKKVEKLDEQPFVTEITLIEQTIKFCKSLTGEEVEKEEEKKDVEHKNMDGLQVLNKKDERDEFWFEPTKAKKSKGSSKPKAKESSKPIKHNAVTFKLFDQLKLDAPITLDDIPPTVEKLEAMLVKYEAKVADWEKNKEERKAKILAGEDVEDEKEDKAEPKKEEKEEKEEEEKADEKEE</sequence>
<feature type="compositionally biased region" description="Basic and acidic residues" evidence="1">
    <location>
        <begin position="1"/>
        <end position="13"/>
    </location>
</feature>
<evidence type="ECO:0000313" key="3">
    <source>
        <dbReference type="Proteomes" id="UP001189429"/>
    </source>
</evidence>
<dbReference type="Proteomes" id="UP001189429">
    <property type="component" value="Unassembled WGS sequence"/>
</dbReference>
<evidence type="ECO:0000313" key="2">
    <source>
        <dbReference type="EMBL" id="CAK0795959.1"/>
    </source>
</evidence>
<evidence type="ECO:0000256" key="1">
    <source>
        <dbReference type="SAM" id="MobiDB-lite"/>
    </source>
</evidence>
<feature type="region of interest" description="Disordered" evidence="1">
    <location>
        <begin position="1"/>
        <end position="43"/>
    </location>
</feature>